<evidence type="ECO:0000313" key="8">
    <source>
        <dbReference type="EMBL" id="SDK41879.1"/>
    </source>
</evidence>
<evidence type="ECO:0000256" key="2">
    <source>
        <dbReference type="ARBA" id="ARBA00022908"/>
    </source>
</evidence>
<dbReference type="EMBL" id="FNFI01000008">
    <property type="protein sequence ID" value="SDK41879.1"/>
    <property type="molecule type" value="Genomic_DNA"/>
</dbReference>
<dbReference type="PANTHER" id="PTHR30349:SF64">
    <property type="entry name" value="PROPHAGE INTEGRASE INTD-RELATED"/>
    <property type="match status" value="1"/>
</dbReference>
<dbReference type="GO" id="GO:0003677">
    <property type="term" value="F:DNA binding"/>
    <property type="evidence" value="ECO:0007669"/>
    <property type="project" value="UniProtKB-UniRule"/>
</dbReference>
<name>A0A1G9BQU9_9STAP</name>
<evidence type="ECO:0000256" key="3">
    <source>
        <dbReference type="ARBA" id="ARBA00023125"/>
    </source>
</evidence>
<gene>
    <name evidence="8" type="ORF">SAMN05216187_10887</name>
</gene>
<protein>
    <submittedName>
        <fullName evidence="8">Site-specific recombinase XerD</fullName>
    </submittedName>
</protein>
<comment type="similarity">
    <text evidence="1">Belongs to the 'phage' integrase family.</text>
</comment>
<dbReference type="InterPro" id="IPR004107">
    <property type="entry name" value="Integrase_SAM-like_N"/>
</dbReference>
<evidence type="ECO:0000313" key="9">
    <source>
        <dbReference type="Proteomes" id="UP000242700"/>
    </source>
</evidence>
<dbReference type="GO" id="GO:0006310">
    <property type="term" value="P:DNA recombination"/>
    <property type="evidence" value="ECO:0007669"/>
    <property type="project" value="UniProtKB-KW"/>
</dbReference>
<keyword evidence="4" id="KW-0233">DNA recombination</keyword>
<dbReference type="OrthoDB" id="9803188at2"/>
<evidence type="ECO:0000259" key="6">
    <source>
        <dbReference type="PROSITE" id="PS51898"/>
    </source>
</evidence>
<dbReference type="InterPro" id="IPR002104">
    <property type="entry name" value="Integrase_catalytic"/>
</dbReference>
<proteinExistence type="inferred from homology"/>
<dbReference type="AlphaFoldDB" id="A0A1G9BQU9"/>
<dbReference type="CDD" id="cd01189">
    <property type="entry name" value="INT_ICEBs1_C_like"/>
    <property type="match status" value="1"/>
</dbReference>
<dbReference type="GO" id="GO:0015074">
    <property type="term" value="P:DNA integration"/>
    <property type="evidence" value="ECO:0007669"/>
    <property type="project" value="UniProtKB-KW"/>
</dbReference>
<feature type="domain" description="Tyr recombinase" evidence="6">
    <location>
        <begin position="184"/>
        <end position="375"/>
    </location>
</feature>
<dbReference type="PANTHER" id="PTHR30349">
    <property type="entry name" value="PHAGE INTEGRASE-RELATED"/>
    <property type="match status" value="1"/>
</dbReference>
<dbReference type="InterPro" id="IPR011010">
    <property type="entry name" value="DNA_brk_join_enz"/>
</dbReference>
<dbReference type="Gene3D" id="1.10.150.130">
    <property type="match status" value="1"/>
</dbReference>
<dbReference type="STRING" id="586411.SAMN05216187_10887"/>
<evidence type="ECO:0000256" key="1">
    <source>
        <dbReference type="ARBA" id="ARBA00008857"/>
    </source>
</evidence>
<sequence length="400" mass="46215">MEIIEKGKMHYALYKYKIKSGEFWGYRFKYYDDSNARREKRGSKFLSERDAFEDLVQVQSDINKGLISNANDFTVAQWYQKHIDMNKPDENGLNGNWSENTYINRLSTFNEYIKPLIGDIKIKKLTLSLYQSLYIDELKKTLAPSTVELYHRFVKISLNAAVKYKVIPENISQDVTLPKKRETDGDKFIDVDELKIVLNDFKENENITNYTIAKFIAYTGIRIGELRALKWKNVDFDKSKIQIYAQMTKHKYGPTKSNNKRILPVDCEVMNLLMDYRMWCVKRKSGILNQDDFIFISPQKGTVVGANTVMYAFDRSEKRTGLSVTAHTLRHTHSAVLIMQNRSLKAISKRLGNSEEVLKSHYGHVIDSVDIDTMNAFSDALQDNPGADAGADLKNITEYR</sequence>
<keyword evidence="2" id="KW-0229">DNA integration</keyword>
<dbReference type="Gene3D" id="1.10.443.10">
    <property type="entry name" value="Intergrase catalytic core"/>
    <property type="match status" value="1"/>
</dbReference>
<dbReference type="InterPro" id="IPR010998">
    <property type="entry name" value="Integrase_recombinase_N"/>
</dbReference>
<evidence type="ECO:0000256" key="4">
    <source>
        <dbReference type="ARBA" id="ARBA00023172"/>
    </source>
</evidence>
<dbReference type="RefSeq" id="WP_092598433.1">
    <property type="nucleotide sequence ID" value="NZ_FNFI01000008.1"/>
</dbReference>
<dbReference type="InterPro" id="IPR044068">
    <property type="entry name" value="CB"/>
</dbReference>
<dbReference type="Proteomes" id="UP000242700">
    <property type="component" value="Unassembled WGS sequence"/>
</dbReference>
<keyword evidence="3 5" id="KW-0238">DNA-binding</keyword>
<organism evidence="8 9">
    <name type="scientific">Jeotgalicoccus aerolatus</name>
    <dbReference type="NCBI Taxonomy" id="709510"/>
    <lineage>
        <taxon>Bacteria</taxon>
        <taxon>Bacillati</taxon>
        <taxon>Bacillota</taxon>
        <taxon>Bacilli</taxon>
        <taxon>Bacillales</taxon>
        <taxon>Staphylococcaceae</taxon>
        <taxon>Jeotgalicoccus</taxon>
    </lineage>
</organism>
<dbReference type="SUPFAM" id="SSF56349">
    <property type="entry name" value="DNA breaking-rejoining enzymes"/>
    <property type="match status" value="1"/>
</dbReference>
<reference evidence="9" key="1">
    <citation type="submission" date="2016-10" db="EMBL/GenBank/DDBJ databases">
        <authorList>
            <person name="Varghese N."/>
            <person name="Submissions S."/>
        </authorList>
    </citation>
    <scope>NUCLEOTIDE SEQUENCE [LARGE SCALE GENOMIC DNA]</scope>
    <source>
        <strain evidence="9">CGMCC 1.8911</strain>
    </source>
</reference>
<dbReference type="InterPro" id="IPR050090">
    <property type="entry name" value="Tyrosine_recombinase_XerCD"/>
</dbReference>
<dbReference type="InterPro" id="IPR013762">
    <property type="entry name" value="Integrase-like_cat_sf"/>
</dbReference>
<dbReference type="Pfam" id="PF14659">
    <property type="entry name" value="Phage_int_SAM_3"/>
    <property type="match status" value="1"/>
</dbReference>
<evidence type="ECO:0000259" key="7">
    <source>
        <dbReference type="PROSITE" id="PS51900"/>
    </source>
</evidence>
<dbReference type="PROSITE" id="PS51900">
    <property type="entry name" value="CB"/>
    <property type="match status" value="1"/>
</dbReference>
<accession>A0A1G9BQU9</accession>
<dbReference type="PROSITE" id="PS51898">
    <property type="entry name" value="TYR_RECOMBINASE"/>
    <property type="match status" value="1"/>
</dbReference>
<dbReference type="Pfam" id="PF00589">
    <property type="entry name" value="Phage_integrase"/>
    <property type="match status" value="1"/>
</dbReference>
<feature type="domain" description="Core-binding (CB)" evidence="7">
    <location>
        <begin position="73"/>
        <end position="162"/>
    </location>
</feature>
<evidence type="ECO:0000256" key="5">
    <source>
        <dbReference type="PROSITE-ProRule" id="PRU01248"/>
    </source>
</evidence>